<dbReference type="InterPro" id="IPR025418">
    <property type="entry name" value="YrhC-like"/>
</dbReference>
<keyword evidence="1" id="KW-1133">Transmembrane helix</keyword>
<name>I3DXJ0_BACMT</name>
<keyword evidence="3" id="KW-1185">Reference proteome</keyword>
<dbReference type="Pfam" id="PF14143">
    <property type="entry name" value="YrhC"/>
    <property type="match status" value="1"/>
</dbReference>
<feature type="transmembrane region" description="Helical" evidence="1">
    <location>
        <begin position="20"/>
        <end position="39"/>
    </location>
</feature>
<dbReference type="eggNOG" id="ENOG5030D21">
    <property type="taxonomic scope" value="Bacteria"/>
</dbReference>
<gene>
    <name evidence="2" type="ORF">PB1_15424</name>
</gene>
<dbReference type="PATRIC" id="fig|997296.3.peg.3251"/>
<dbReference type="AlphaFoldDB" id="I3DXJ0"/>
<evidence type="ECO:0000313" key="3">
    <source>
        <dbReference type="Proteomes" id="UP000010523"/>
    </source>
</evidence>
<keyword evidence="1" id="KW-0812">Transmembrane</keyword>
<evidence type="ECO:0008006" key="4">
    <source>
        <dbReference type="Google" id="ProtNLM"/>
    </source>
</evidence>
<feature type="transmembrane region" description="Helical" evidence="1">
    <location>
        <begin position="45"/>
        <end position="65"/>
    </location>
</feature>
<dbReference type="Proteomes" id="UP000010523">
    <property type="component" value="Unassembled WGS sequence"/>
</dbReference>
<keyword evidence="1" id="KW-0472">Membrane</keyword>
<dbReference type="STRING" id="997296.PB1_15424"/>
<dbReference type="OrthoDB" id="2943632at2"/>
<accession>I3DXJ0</accession>
<sequence>MNQNAKKLYEKMVDYKRFAVVLLAVGAFFYLGAVIPSATKVMADLYIKMAATTGFLAGSVLFFILSKQCQTRLMELEEGREYIMKK</sequence>
<organism evidence="2 3">
    <name type="scientific">Bacillus methanolicus PB1</name>
    <dbReference type="NCBI Taxonomy" id="997296"/>
    <lineage>
        <taxon>Bacteria</taxon>
        <taxon>Bacillati</taxon>
        <taxon>Bacillota</taxon>
        <taxon>Bacilli</taxon>
        <taxon>Bacillales</taxon>
        <taxon>Bacillaceae</taxon>
        <taxon>Bacillus</taxon>
    </lineage>
</organism>
<dbReference type="RefSeq" id="WP_004438089.1">
    <property type="nucleotide sequence ID" value="NZ_AFEU01000003.1"/>
</dbReference>
<evidence type="ECO:0000256" key="1">
    <source>
        <dbReference type="SAM" id="Phobius"/>
    </source>
</evidence>
<protein>
    <recommendedName>
        <fullName evidence="4">YrhC</fullName>
    </recommendedName>
</protein>
<dbReference type="EMBL" id="AFEU01000003">
    <property type="protein sequence ID" value="EIJ78961.1"/>
    <property type="molecule type" value="Genomic_DNA"/>
</dbReference>
<evidence type="ECO:0000313" key="2">
    <source>
        <dbReference type="EMBL" id="EIJ78961.1"/>
    </source>
</evidence>
<comment type="caution">
    <text evidence="2">The sequence shown here is derived from an EMBL/GenBank/DDBJ whole genome shotgun (WGS) entry which is preliminary data.</text>
</comment>
<reference evidence="2 3" key="1">
    <citation type="journal article" date="2012" name="Appl. Environ. Microbiol.">
        <title>Genome Sequence of Thermotolerant Bacillus methanolicus: Features and Regulation Related to Methylotrophy and Production of L-Lysine and L-Glutamate from Methanol.</title>
        <authorList>
            <person name="Heggeset T.M."/>
            <person name="Krog A."/>
            <person name="Balzer S."/>
            <person name="Wentzel A."/>
            <person name="Ellingsen T.E."/>
            <person name="Brautaset T."/>
        </authorList>
    </citation>
    <scope>NUCLEOTIDE SEQUENCE [LARGE SCALE GENOMIC DNA]</scope>
    <source>
        <strain evidence="2 3">PB1</strain>
    </source>
</reference>
<proteinExistence type="predicted"/>